<dbReference type="GO" id="GO:0009451">
    <property type="term" value="P:RNA modification"/>
    <property type="evidence" value="ECO:0007669"/>
    <property type="project" value="InterPro"/>
</dbReference>
<name>A0A2C9W251_MANES</name>
<dbReference type="GO" id="GO:0008270">
    <property type="term" value="F:zinc ion binding"/>
    <property type="evidence" value="ECO:0007669"/>
    <property type="project" value="InterPro"/>
</dbReference>
<reference evidence="3" key="1">
    <citation type="submission" date="2016-02" db="EMBL/GenBank/DDBJ databases">
        <title>WGS assembly of Manihot esculenta.</title>
        <authorList>
            <person name="Bredeson J.V."/>
            <person name="Prochnik S.E."/>
            <person name="Lyons J.B."/>
            <person name="Schmutz J."/>
            <person name="Grimwood J."/>
            <person name="Vrebalov J."/>
            <person name="Bart R.S."/>
            <person name="Amuge T."/>
            <person name="Ferguson M.E."/>
            <person name="Green R."/>
            <person name="Putnam N."/>
            <person name="Stites J."/>
            <person name="Rounsley S."/>
            <person name="Rokhsar D.S."/>
        </authorList>
    </citation>
    <scope>NUCLEOTIDE SEQUENCE [LARGE SCALE GENOMIC DNA]</scope>
    <source>
        <tissue evidence="3">Leaf</tissue>
    </source>
</reference>
<dbReference type="InterPro" id="IPR046848">
    <property type="entry name" value="E_motif"/>
</dbReference>
<dbReference type="AlphaFoldDB" id="A0A2C9W251"/>
<evidence type="ECO:0000259" key="2">
    <source>
        <dbReference type="Pfam" id="PF14432"/>
    </source>
</evidence>
<dbReference type="InterPro" id="IPR032867">
    <property type="entry name" value="DYW_dom"/>
</dbReference>
<accession>A0A2C9W251</accession>
<dbReference type="InterPro" id="IPR046960">
    <property type="entry name" value="PPR_At4g14850-like_plant"/>
</dbReference>
<dbReference type="Pfam" id="PF20431">
    <property type="entry name" value="E_motif"/>
    <property type="match status" value="1"/>
</dbReference>
<evidence type="ECO:0000256" key="1">
    <source>
        <dbReference type="ARBA" id="ARBA00006643"/>
    </source>
</evidence>
<sequence length="134" mass="14964">MVPDAGVWGTLLNSCKIHGTVEFGELALEKLIELDPSDGGNREILSNIYAQPGKLEGRMEDAEYVPNTGSVFHDVEDEKTGMILGSQRKKLKICENCHVAVKLISKITEREIIVRDVNLYHHFSDEICTCGDYL</sequence>
<dbReference type="EMBL" id="CM004390">
    <property type="protein sequence ID" value="OAY53025.1"/>
    <property type="molecule type" value="Genomic_DNA"/>
</dbReference>
<comment type="similarity">
    <text evidence="1">Belongs to the PPR family. PCMP-H subfamily.</text>
</comment>
<dbReference type="GO" id="GO:0003723">
    <property type="term" value="F:RNA binding"/>
    <property type="evidence" value="ECO:0007669"/>
    <property type="project" value="InterPro"/>
</dbReference>
<organism evidence="3">
    <name type="scientific">Manihot esculenta</name>
    <name type="common">Cassava</name>
    <name type="synonym">Jatropha manihot</name>
    <dbReference type="NCBI Taxonomy" id="3983"/>
    <lineage>
        <taxon>Eukaryota</taxon>
        <taxon>Viridiplantae</taxon>
        <taxon>Streptophyta</taxon>
        <taxon>Embryophyta</taxon>
        <taxon>Tracheophyta</taxon>
        <taxon>Spermatophyta</taxon>
        <taxon>Magnoliopsida</taxon>
        <taxon>eudicotyledons</taxon>
        <taxon>Gunneridae</taxon>
        <taxon>Pentapetalae</taxon>
        <taxon>rosids</taxon>
        <taxon>fabids</taxon>
        <taxon>Malpighiales</taxon>
        <taxon>Euphorbiaceae</taxon>
        <taxon>Crotonoideae</taxon>
        <taxon>Manihoteae</taxon>
        <taxon>Manihot</taxon>
    </lineage>
</organism>
<protein>
    <recommendedName>
        <fullName evidence="2">DYW domain-containing protein</fullName>
    </recommendedName>
</protein>
<gene>
    <name evidence="3" type="ORF">MANES_04G130200</name>
</gene>
<dbReference type="PANTHER" id="PTHR47926:SF470">
    <property type="entry name" value="DYW DOMAIN-CONTAINING PROTEIN"/>
    <property type="match status" value="1"/>
</dbReference>
<dbReference type="PANTHER" id="PTHR47926">
    <property type="entry name" value="PENTATRICOPEPTIDE REPEAT-CONTAINING PROTEIN"/>
    <property type="match status" value="1"/>
</dbReference>
<evidence type="ECO:0000313" key="3">
    <source>
        <dbReference type="EMBL" id="OAY53025.1"/>
    </source>
</evidence>
<dbReference type="Pfam" id="PF14432">
    <property type="entry name" value="DYW_deaminase"/>
    <property type="match status" value="1"/>
</dbReference>
<feature type="domain" description="DYW" evidence="2">
    <location>
        <begin position="89"/>
        <end position="133"/>
    </location>
</feature>
<proteinExistence type="inferred from homology"/>